<organism evidence="6 7">
    <name type="scientific">Trypanosoma rangeli SC58</name>
    <dbReference type="NCBI Taxonomy" id="429131"/>
    <lineage>
        <taxon>Eukaryota</taxon>
        <taxon>Discoba</taxon>
        <taxon>Euglenozoa</taxon>
        <taxon>Kinetoplastea</taxon>
        <taxon>Metakinetoplastina</taxon>
        <taxon>Trypanosomatida</taxon>
        <taxon>Trypanosomatidae</taxon>
        <taxon>Trypanosoma</taxon>
        <taxon>Herpetosoma</taxon>
    </lineage>
</organism>
<evidence type="ECO:0000259" key="5">
    <source>
        <dbReference type="Pfam" id="PF13695"/>
    </source>
</evidence>
<keyword evidence="4" id="KW-1133">Transmembrane helix</keyword>
<dbReference type="EMBL" id="AUPL01004113">
    <property type="protein sequence ID" value="ESL08188.1"/>
    <property type="molecule type" value="Genomic_DNA"/>
</dbReference>
<evidence type="ECO:0000256" key="1">
    <source>
        <dbReference type="ARBA" id="ARBA00022723"/>
    </source>
</evidence>
<evidence type="ECO:0000256" key="2">
    <source>
        <dbReference type="ARBA" id="ARBA00022771"/>
    </source>
</evidence>
<keyword evidence="2" id="KW-0863">Zinc-finger</keyword>
<keyword evidence="1" id="KW-0479">Metal-binding</keyword>
<keyword evidence="4" id="KW-0472">Membrane</keyword>
<sequence length="180" mass="20852">MNTGVWIYILPPPPSFFFFCTVAHTSFTRAHCFSLSSISLDLALDHRDVFLVCLTVLCQYSLLSTCMLAVTCFLSMRPRHVMFTPPPLARRRGLFRCWTCQNAWASSNVWVTKTTQRVYQGESCEKCGATTKPYYVGRSEESIFNRVKTPHPVKPATSSSRYGRKLRHKRFDWRVQRGRR</sequence>
<keyword evidence="4" id="KW-0812">Transmembrane</keyword>
<dbReference type="OrthoDB" id="274693at2759"/>
<proteinExistence type="predicted"/>
<evidence type="ECO:0000313" key="7">
    <source>
        <dbReference type="Proteomes" id="UP000031737"/>
    </source>
</evidence>
<dbReference type="VEuPathDB" id="TriTrypDB:TRSC58_04113"/>
<evidence type="ECO:0000256" key="4">
    <source>
        <dbReference type="SAM" id="Phobius"/>
    </source>
</evidence>
<feature type="transmembrane region" description="Helical" evidence="4">
    <location>
        <begin position="49"/>
        <end position="74"/>
    </location>
</feature>
<keyword evidence="3" id="KW-0862">Zinc</keyword>
<dbReference type="InterPro" id="IPR027377">
    <property type="entry name" value="ZAR1/RTP1-5-like_Znf-3CxxC"/>
</dbReference>
<dbReference type="Proteomes" id="UP000031737">
    <property type="component" value="Unassembled WGS sequence"/>
</dbReference>
<keyword evidence="7" id="KW-1185">Reference proteome</keyword>
<accession>A0A061IYG2</accession>
<dbReference type="GO" id="GO:0008270">
    <property type="term" value="F:zinc ion binding"/>
    <property type="evidence" value="ECO:0007669"/>
    <property type="project" value="UniProtKB-KW"/>
</dbReference>
<evidence type="ECO:0000256" key="3">
    <source>
        <dbReference type="ARBA" id="ARBA00022833"/>
    </source>
</evidence>
<gene>
    <name evidence="6" type="ORF">TRSC58_04113</name>
</gene>
<dbReference type="Pfam" id="PF13695">
    <property type="entry name" value="Zn_ribbon_3CxxC"/>
    <property type="match status" value="1"/>
</dbReference>
<dbReference type="AlphaFoldDB" id="A0A061IYG2"/>
<evidence type="ECO:0000313" key="6">
    <source>
        <dbReference type="EMBL" id="ESL08188.1"/>
    </source>
</evidence>
<comment type="caution">
    <text evidence="6">The sequence shown here is derived from an EMBL/GenBank/DDBJ whole genome shotgun (WGS) entry which is preliminary data.</text>
</comment>
<reference evidence="6 7" key="1">
    <citation type="submission" date="2013-07" db="EMBL/GenBank/DDBJ databases">
        <authorList>
            <person name="Stoco P.H."/>
            <person name="Wagner G."/>
            <person name="Gerber A."/>
            <person name="Zaha A."/>
            <person name="Thompson C."/>
            <person name="Bartholomeu D.C."/>
            <person name="Luckemeyer D.D."/>
            <person name="Bahia D."/>
            <person name="Loreto E."/>
            <person name="Prestes E.B."/>
            <person name="Lima F.M."/>
            <person name="Rodrigues-Luiz G."/>
            <person name="Vallejo G.A."/>
            <person name="Filho J.F."/>
            <person name="Monteiro K.M."/>
            <person name="Tyler K.M."/>
            <person name="de Almeida L.G."/>
            <person name="Ortiz M.F."/>
            <person name="Siervo M.A."/>
            <person name="de Moraes M.H."/>
            <person name="Cunha O.L."/>
            <person name="Mendonca-Neto R."/>
            <person name="Silva R."/>
            <person name="Teixeira S.M."/>
            <person name="Murta S.M."/>
            <person name="Sincero T.C."/>
            <person name="Mendes T.A."/>
            <person name="Urmenyi T.P."/>
            <person name="Silva V.G."/>
            <person name="da Rocha W.D."/>
            <person name="Andersson B."/>
            <person name="Romanha A.J."/>
            <person name="Steindel M."/>
            <person name="de Vasconcelos A.T."/>
            <person name="Grisard E.C."/>
        </authorList>
    </citation>
    <scope>NUCLEOTIDE SEQUENCE [LARGE SCALE GENOMIC DNA]</scope>
    <source>
        <strain evidence="6 7">SC58</strain>
    </source>
</reference>
<name>A0A061IYG2_TRYRA</name>
<feature type="domain" description="3CxxC-type" evidence="5">
    <location>
        <begin position="93"/>
        <end position="159"/>
    </location>
</feature>
<protein>
    <recommendedName>
        <fullName evidence="5">3CxxC-type domain-containing protein</fullName>
    </recommendedName>
</protein>